<organism evidence="3 4">
    <name type="scientific">Saccharomyces pastorianus</name>
    <name type="common">Lager yeast</name>
    <name type="synonym">Saccharomyces cerevisiae x Saccharomyces eubayanus</name>
    <dbReference type="NCBI Taxonomy" id="27292"/>
    <lineage>
        <taxon>Eukaryota</taxon>
        <taxon>Fungi</taxon>
        <taxon>Dikarya</taxon>
        <taxon>Ascomycota</taxon>
        <taxon>Saccharomycotina</taxon>
        <taxon>Saccharomycetes</taxon>
        <taxon>Saccharomycetales</taxon>
        <taxon>Saccharomycetaceae</taxon>
        <taxon>Saccharomyces</taxon>
    </lineage>
</organism>
<dbReference type="Gene3D" id="2.60.200.20">
    <property type="match status" value="1"/>
</dbReference>
<evidence type="ECO:0000256" key="1">
    <source>
        <dbReference type="SAM" id="MobiDB-lite"/>
    </source>
</evidence>
<dbReference type="InterPro" id="IPR008984">
    <property type="entry name" value="SMAD_FHA_dom_sf"/>
</dbReference>
<dbReference type="CDD" id="cd22699">
    <property type="entry name" value="FHA_PLM2-like"/>
    <property type="match status" value="1"/>
</dbReference>
<dbReference type="SUPFAM" id="SSF49879">
    <property type="entry name" value="SMAD/FHA domain"/>
    <property type="match status" value="1"/>
</dbReference>
<feature type="domain" description="FHA" evidence="2">
    <location>
        <begin position="125"/>
        <end position="177"/>
    </location>
</feature>
<name>A0A6C1ECV1_SACPS</name>
<evidence type="ECO:0000313" key="4">
    <source>
        <dbReference type="Proteomes" id="UP000501346"/>
    </source>
</evidence>
<dbReference type="SMART" id="SM00240">
    <property type="entry name" value="FHA"/>
    <property type="match status" value="1"/>
</dbReference>
<sequence length="497" mass="55978">MSSQFPLSSPYRTADSHVKNPYFPSSGFNQHTKLPSPSHVQTGKAVPKIIGNFSKVDYPTPFPSSSIGRTSSPVRSIDVDAIPSSPAFRAPMEEASPRLSPRLSSPLRHVKVINAELDPTKASTITVGRNSSQCDVALCKNKFISRIHADISYLPQANELKIHCVSMNGLIVIYRKKFDCYLLRDTEVSNNNENVYRLTPRFSIEESVKEIQDEDKSVSFTLEGGDTVYMPYNKGIMLDFRQVLLRVSLKKMWSCPESTGLEKQAENENERKHMGGIRKHPLIFSKAPSESPKKILKNNTNKHTAGDDSGVAERMLNHFLNSKSSSISSVSSAENNEQVFKQDSLPYEKIPVVIKKQKLNKSVLSSKPKKSVKETLDELSGRNVDVMNLQHILTNHLAFANVQQTPLFQLQQVNSQISELSRDELRTILSDAKCVGVIYRHGKDAAGKPLDEEYFYDLENDDDYERRNLVSSLKGGRTGLRSCRRTHKQYFWKKPAK</sequence>
<dbReference type="InterPro" id="IPR000253">
    <property type="entry name" value="FHA_dom"/>
</dbReference>
<reference evidence="3 4" key="1">
    <citation type="journal article" date="2019" name="BMC Genomics">
        <title>Chromosome level assembly and comparative genome analysis confirm lager-brewing yeasts originated from a single hybridization.</title>
        <authorList>
            <person name="Salazar A.N."/>
            <person name="Gorter de Vries A.R."/>
            <person name="van den Broek M."/>
            <person name="Brouwers N."/>
            <person name="de la Torre Cortes P."/>
            <person name="Kuijpers N.G.A."/>
            <person name="Daran J.G."/>
            <person name="Abeel T."/>
        </authorList>
    </citation>
    <scope>NUCLEOTIDE SEQUENCE [LARGE SCALE GENOMIC DNA]</scope>
    <source>
        <strain evidence="3 4">CBS 1483</strain>
    </source>
</reference>
<dbReference type="EMBL" id="CP049009">
    <property type="protein sequence ID" value="QID86761.1"/>
    <property type="molecule type" value="Genomic_DNA"/>
</dbReference>
<gene>
    <name evidence="3" type="primary">TOS4_2</name>
    <name evidence="3" type="ORF">GRS66_009401</name>
</gene>
<evidence type="ECO:0000259" key="2">
    <source>
        <dbReference type="PROSITE" id="PS50006"/>
    </source>
</evidence>
<dbReference type="Pfam" id="PF00498">
    <property type="entry name" value="FHA"/>
    <property type="match status" value="1"/>
</dbReference>
<dbReference type="AlphaFoldDB" id="A0A6C1ECV1"/>
<dbReference type="PROSITE" id="PS50006">
    <property type="entry name" value="FHA_DOMAIN"/>
    <property type="match status" value="1"/>
</dbReference>
<feature type="region of interest" description="Disordered" evidence="1">
    <location>
        <begin position="1"/>
        <end position="42"/>
    </location>
</feature>
<accession>A0A6C1ECV1</accession>
<proteinExistence type="predicted"/>
<feature type="compositionally biased region" description="Polar residues" evidence="1">
    <location>
        <begin position="26"/>
        <end position="41"/>
    </location>
</feature>
<evidence type="ECO:0000313" key="3">
    <source>
        <dbReference type="EMBL" id="QID86761.1"/>
    </source>
</evidence>
<protein>
    <submittedName>
        <fullName evidence="3">Target of SBF</fullName>
    </submittedName>
</protein>
<dbReference type="Proteomes" id="UP000501346">
    <property type="component" value="Chromosome SeXII"/>
</dbReference>
<keyword evidence="4" id="KW-1185">Reference proteome</keyword>
<feature type="compositionally biased region" description="Polar residues" evidence="1">
    <location>
        <begin position="1"/>
        <end position="11"/>
    </location>
</feature>
<dbReference type="OrthoDB" id="5348546at2759"/>